<dbReference type="PANTHER" id="PTHR43194">
    <property type="entry name" value="HYDROLASE ALPHA/BETA FOLD FAMILY"/>
    <property type="match status" value="1"/>
</dbReference>
<evidence type="ECO:0000259" key="2">
    <source>
        <dbReference type="Pfam" id="PF13679"/>
    </source>
</evidence>
<dbReference type="InParanoid" id="D8UF16"/>
<protein>
    <submittedName>
        <fullName evidence="3">Uncharacterized protein</fullName>
    </submittedName>
</protein>
<dbReference type="PANTHER" id="PTHR43194:SF2">
    <property type="entry name" value="PEROXISOMAL MEMBRANE PROTEIN LPX1"/>
    <property type="match status" value="1"/>
</dbReference>
<dbReference type="PRINTS" id="PR00111">
    <property type="entry name" value="ABHYDROLASE"/>
</dbReference>
<dbReference type="InterPro" id="IPR050228">
    <property type="entry name" value="Carboxylesterase_BioH"/>
</dbReference>
<dbReference type="Gene3D" id="3.40.50.1820">
    <property type="entry name" value="alpha/beta hydrolase"/>
    <property type="match status" value="1"/>
</dbReference>
<dbReference type="InterPro" id="IPR000073">
    <property type="entry name" value="AB_hydrolase_1"/>
</dbReference>
<dbReference type="GeneID" id="9626645"/>
<proteinExistence type="predicted"/>
<dbReference type="eggNOG" id="KOG1454">
    <property type="taxonomic scope" value="Eukaryota"/>
</dbReference>
<dbReference type="OrthoDB" id="6431331at2759"/>
<keyword evidence="4" id="KW-1185">Reference proteome</keyword>
<dbReference type="InterPro" id="IPR029058">
    <property type="entry name" value="AB_hydrolase_fold"/>
</dbReference>
<accession>D8UF16</accession>
<evidence type="ECO:0000313" key="3">
    <source>
        <dbReference type="EMBL" id="EFJ41737.1"/>
    </source>
</evidence>
<feature type="domain" description="AB hydrolase-1" evidence="1">
    <location>
        <begin position="234"/>
        <end position="475"/>
    </location>
</feature>
<dbReference type="InterPro" id="IPR000639">
    <property type="entry name" value="Epox_hydrolase-like"/>
</dbReference>
<dbReference type="Pfam" id="PF12697">
    <property type="entry name" value="Abhydrolase_6"/>
    <property type="match status" value="1"/>
</dbReference>
<evidence type="ECO:0000313" key="4">
    <source>
        <dbReference type="Proteomes" id="UP000001058"/>
    </source>
</evidence>
<dbReference type="SUPFAM" id="SSF53474">
    <property type="entry name" value="alpha/beta-Hydrolases"/>
    <property type="match status" value="1"/>
</dbReference>
<dbReference type="RefSeq" id="XP_002957239.1">
    <property type="nucleotide sequence ID" value="XM_002957193.1"/>
</dbReference>
<feature type="domain" description="Methyltransferase" evidence="2">
    <location>
        <begin position="11"/>
        <end position="65"/>
    </location>
</feature>
<dbReference type="PRINTS" id="PR00412">
    <property type="entry name" value="EPOXHYDRLASE"/>
</dbReference>
<dbReference type="Pfam" id="PF13679">
    <property type="entry name" value="Methyltransf_32"/>
    <property type="match status" value="1"/>
</dbReference>
<dbReference type="Proteomes" id="UP000001058">
    <property type="component" value="Unassembled WGS sequence"/>
</dbReference>
<dbReference type="InterPro" id="IPR025714">
    <property type="entry name" value="Methyltranfer_dom"/>
</dbReference>
<organism evidence="4">
    <name type="scientific">Volvox carteri f. nagariensis</name>
    <dbReference type="NCBI Taxonomy" id="3068"/>
    <lineage>
        <taxon>Eukaryota</taxon>
        <taxon>Viridiplantae</taxon>
        <taxon>Chlorophyta</taxon>
        <taxon>core chlorophytes</taxon>
        <taxon>Chlorophyceae</taxon>
        <taxon>CS clade</taxon>
        <taxon>Chlamydomonadales</taxon>
        <taxon>Volvocaceae</taxon>
        <taxon>Volvox</taxon>
    </lineage>
</organism>
<dbReference type="GO" id="GO:0003824">
    <property type="term" value="F:catalytic activity"/>
    <property type="evidence" value="ECO:0007669"/>
    <property type="project" value="InterPro"/>
</dbReference>
<dbReference type="EMBL" id="GL378391">
    <property type="protein sequence ID" value="EFJ41737.1"/>
    <property type="molecule type" value="Genomic_DNA"/>
</dbReference>
<dbReference type="KEGG" id="vcn:VOLCADRAFT_121608"/>
<gene>
    <name evidence="3" type="ORF">VOLCADRAFT_121608</name>
</gene>
<sequence>MKPAAVALLEERARAAGLTNVTARRCMIEEFAEQTFDVALALHACGNATDAAMQLAVRRRAAFVASSSSRWLGAALSAPTCTATPPGCRGRGGPGEADCRCWQQDQQRQQQQQQLLRSEVAVLLRQARLCVLMAKICGGEMAVNLVMKAEMVAVGVGRMQPAVVQGSDAAAAAAASCWVRFGTHGLGGCGSICRIQRRTFGSWPSNVVRAGRHNWAYRVSTPEPANASADKPDVLLLHGLASSSYSYRNTLGLLGADGYRAFAPDWLGAGDSDKPDPGAFGYSEQDYITGLRAFVDAVGIRKPFALVVQGFVLGQYGLLYALEHPDQISRLLILNTPLALNAKLRPELAPYKSPLPFMRPGNKTFDFMTYNMSGSPYAMAEKDALTYGRPSKDPAATVAVSKTMDQLDFPKLLRKVDEGYLSWRKPSLCLFGPSDPFVDVSTVFEFLESKRTSMKCLTLAAKLGHMPQEDYPEALHEPMVKWLKGDTDADIKQGALKMTKYGIIESKS</sequence>
<name>D8UF16_VOLCA</name>
<dbReference type="STRING" id="3068.D8UF16"/>
<reference evidence="3 4" key="1">
    <citation type="journal article" date="2010" name="Science">
        <title>Genomic analysis of organismal complexity in the multicellular green alga Volvox carteri.</title>
        <authorList>
            <person name="Prochnik S.E."/>
            <person name="Umen J."/>
            <person name="Nedelcu A.M."/>
            <person name="Hallmann A."/>
            <person name="Miller S.M."/>
            <person name="Nishii I."/>
            <person name="Ferris P."/>
            <person name="Kuo A."/>
            <person name="Mitros T."/>
            <person name="Fritz-Laylin L.K."/>
            <person name="Hellsten U."/>
            <person name="Chapman J."/>
            <person name="Simakov O."/>
            <person name="Rensing S.A."/>
            <person name="Terry A."/>
            <person name="Pangilinan J."/>
            <person name="Kapitonov V."/>
            <person name="Jurka J."/>
            <person name="Salamov A."/>
            <person name="Shapiro H."/>
            <person name="Schmutz J."/>
            <person name="Grimwood J."/>
            <person name="Lindquist E."/>
            <person name="Lucas S."/>
            <person name="Grigoriev I.V."/>
            <person name="Schmitt R."/>
            <person name="Kirk D."/>
            <person name="Rokhsar D.S."/>
        </authorList>
    </citation>
    <scope>NUCLEOTIDE SEQUENCE [LARGE SCALE GENOMIC DNA]</scope>
    <source>
        <strain evidence="4">f. Nagariensis / Eve</strain>
    </source>
</reference>
<evidence type="ECO:0000259" key="1">
    <source>
        <dbReference type="Pfam" id="PF12697"/>
    </source>
</evidence>
<dbReference type="AlphaFoldDB" id="D8UF16"/>
<dbReference type="FunCoup" id="D8UF16">
    <property type="interactions" value="512"/>
</dbReference>